<reference evidence="1" key="1">
    <citation type="submission" date="2013-12" db="EMBL/GenBank/DDBJ databases">
        <authorList>
            <person name="Genoscope - CEA"/>
        </authorList>
    </citation>
    <scope>NUCLEOTIDE SEQUENCE</scope>
    <source>
        <strain evidence="1">CBS 1993</strain>
    </source>
</reference>
<organism evidence="1 2">
    <name type="scientific">Kuraishia capsulata CBS 1993</name>
    <dbReference type="NCBI Taxonomy" id="1382522"/>
    <lineage>
        <taxon>Eukaryota</taxon>
        <taxon>Fungi</taxon>
        <taxon>Dikarya</taxon>
        <taxon>Ascomycota</taxon>
        <taxon>Saccharomycotina</taxon>
        <taxon>Pichiomycetes</taxon>
        <taxon>Pichiales</taxon>
        <taxon>Pichiaceae</taxon>
        <taxon>Kuraishia</taxon>
    </lineage>
</organism>
<dbReference type="RefSeq" id="XP_022457774.1">
    <property type="nucleotide sequence ID" value="XM_022603944.1"/>
</dbReference>
<dbReference type="OrthoDB" id="3987408at2759"/>
<dbReference type="Pfam" id="PF10448">
    <property type="entry name" value="POC3_POC4"/>
    <property type="match status" value="1"/>
</dbReference>
<evidence type="ECO:0000313" key="1">
    <source>
        <dbReference type="EMBL" id="CDK25763.1"/>
    </source>
</evidence>
<dbReference type="EMBL" id="HG793126">
    <property type="protein sequence ID" value="CDK25763.1"/>
    <property type="molecule type" value="Genomic_DNA"/>
</dbReference>
<sequence length="134" mass="15070">MSENFTKTVVDTVTPAFTDPFQVILTTPTPEHIDRSSPEARNRVPITCHISQHGAEDSLGCLIYSIPDARRKQIYQTILNNSEEELLDATKRLSRLITSKYNVSSYVSISGNVAIDDSIVYIKRVIELIEAQMQ</sequence>
<evidence type="ECO:0008006" key="3">
    <source>
        <dbReference type="Google" id="ProtNLM"/>
    </source>
</evidence>
<accession>W6MIL6</accession>
<name>W6MIL6_9ASCO</name>
<dbReference type="HOGENOM" id="CLU_156699_0_0_1"/>
<dbReference type="Gene3D" id="3.30.230.100">
    <property type="match status" value="1"/>
</dbReference>
<protein>
    <recommendedName>
        <fullName evidence="3">Proteasome assembly chaperone 3</fullName>
    </recommendedName>
</protein>
<gene>
    <name evidence="1" type="ORF">KUCA_T00001733001</name>
</gene>
<dbReference type="Proteomes" id="UP000019384">
    <property type="component" value="Unassembled WGS sequence"/>
</dbReference>
<evidence type="ECO:0000313" key="2">
    <source>
        <dbReference type="Proteomes" id="UP000019384"/>
    </source>
</evidence>
<proteinExistence type="predicted"/>
<dbReference type="InterPro" id="IPR018854">
    <property type="entry name" value="Psome_chaperone_3/4"/>
</dbReference>
<reference evidence="1" key="2">
    <citation type="submission" date="2014-02" db="EMBL/GenBank/DDBJ databases">
        <title>Complete DNA sequence of /Kuraishia capsulata/ illustrates novel genomic features among budding yeasts (/Saccharomycotina/).</title>
        <authorList>
            <person name="Morales L."/>
            <person name="Noel B."/>
            <person name="Porcel B."/>
            <person name="Marcet-Houben M."/>
            <person name="Hullo M-F."/>
            <person name="Sacerdot C."/>
            <person name="Tekaia F."/>
            <person name="Leh-Louis V."/>
            <person name="Despons L."/>
            <person name="Khanna V."/>
            <person name="Aury J-M."/>
            <person name="Barbe V."/>
            <person name="Couloux A."/>
            <person name="Labadie K."/>
            <person name="Pelletier E."/>
            <person name="Souciet J-L."/>
            <person name="Boekhout T."/>
            <person name="Gabaldon T."/>
            <person name="Wincker P."/>
            <person name="Dujon B."/>
        </authorList>
    </citation>
    <scope>NUCLEOTIDE SEQUENCE</scope>
    <source>
        <strain evidence="1">CBS 1993</strain>
    </source>
</reference>
<keyword evidence="2" id="KW-1185">Reference proteome</keyword>
<dbReference type="GeneID" id="34519162"/>
<dbReference type="AlphaFoldDB" id="W6MIL6"/>